<gene>
    <name evidence="3" type="ORF">HYPSUDRAFT_123415</name>
</gene>
<feature type="region of interest" description="Disordered" evidence="1">
    <location>
        <begin position="161"/>
        <end position="184"/>
    </location>
</feature>
<dbReference type="PANTHER" id="PTHR38248">
    <property type="entry name" value="FUNK1 6"/>
    <property type="match status" value="1"/>
</dbReference>
<feature type="compositionally biased region" description="Polar residues" evidence="1">
    <location>
        <begin position="161"/>
        <end position="182"/>
    </location>
</feature>
<dbReference type="PANTHER" id="PTHR38248:SF2">
    <property type="entry name" value="FUNK1 11"/>
    <property type="match status" value="1"/>
</dbReference>
<keyword evidence="4" id="KW-1185">Reference proteome</keyword>
<dbReference type="SUPFAM" id="SSF56112">
    <property type="entry name" value="Protein kinase-like (PK-like)"/>
    <property type="match status" value="1"/>
</dbReference>
<name>A0A0D2NZ50_HYPSF</name>
<feature type="domain" description="Fungal-type protein kinase" evidence="2">
    <location>
        <begin position="96"/>
        <end position="262"/>
    </location>
</feature>
<feature type="non-terminal residue" evidence="3">
    <location>
        <position position="330"/>
    </location>
</feature>
<dbReference type="EMBL" id="KN817556">
    <property type="protein sequence ID" value="KJA21716.1"/>
    <property type="molecule type" value="Genomic_DNA"/>
</dbReference>
<proteinExistence type="predicted"/>
<dbReference type="OrthoDB" id="5584477at2759"/>
<sequence>FQVIRTIHNVAQLSGRATHVWLVRRKGKYYVLKDSWPLQSKPFSEIRHLLKINQTILKDPVMRKKLKHKYPVLIVGQEFEDNTGFFRAELGAKIFPRVHRRIVTKPIGDPLTSFNSKFEFCKILCDVVEYLKYSSKDCFVCHGDISLKNIPIGIPYKTTSPNANSLTEPQTTSDVSSPTAAPTTPDVISPAVSTSCDVPVPISAHGLVIDNDNSSVILYLIVCQGTVPFMALESLQWEDTADFTHEPRHDLESLFYVILTICTYVDSPGCLRSAIPDEDERSLCLNEWWATLDGNLLARNKASHMTSLEHCVLRRLPPYWHDFHKYLIEL</sequence>
<dbReference type="Pfam" id="PF17667">
    <property type="entry name" value="Pkinase_fungal"/>
    <property type="match status" value="2"/>
</dbReference>
<dbReference type="InterPro" id="IPR040976">
    <property type="entry name" value="Pkinase_fungal"/>
</dbReference>
<feature type="non-terminal residue" evidence="3">
    <location>
        <position position="1"/>
    </location>
</feature>
<feature type="domain" description="Fungal-type protein kinase" evidence="2">
    <location>
        <begin position="3"/>
        <end position="56"/>
    </location>
</feature>
<dbReference type="InterPro" id="IPR011009">
    <property type="entry name" value="Kinase-like_dom_sf"/>
</dbReference>
<evidence type="ECO:0000259" key="2">
    <source>
        <dbReference type="Pfam" id="PF17667"/>
    </source>
</evidence>
<dbReference type="Proteomes" id="UP000054270">
    <property type="component" value="Unassembled WGS sequence"/>
</dbReference>
<evidence type="ECO:0000313" key="4">
    <source>
        <dbReference type="Proteomes" id="UP000054270"/>
    </source>
</evidence>
<reference evidence="4" key="1">
    <citation type="submission" date="2014-04" db="EMBL/GenBank/DDBJ databases">
        <title>Evolutionary Origins and Diversification of the Mycorrhizal Mutualists.</title>
        <authorList>
            <consortium name="DOE Joint Genome Institute"/>
            <consortium name="Mycorrhizal Genomics Consortium"/>
            <person name="Kohler A."/>
            <person name="Kuo A."/>
            <person name="Nagy L.G."/>
            <person name="Floudas D."/>
            <person name="Copeland A."/>
            <person name="Barry K.W."/>
            <person name="Cichocki N."/>
            <person name="Veneault-Fourrey C."/>
            <person name="LaButti K."/>
            <person name="Lindquist E.A."/>
            <person name="Lipzen A."/>
            <person name="Lundell T."/>
            <person name="Morin E."/>
            <person name="Murat C."/>
            <person name="Riley R."/>
            <person name="Ohm R."/>
            <person name="Sun H."/>
            <person name="Tunlid A."/>
            <person name="Henrissat B."/>
            <person name="Grigoriev I.V."/>
            <person name="Hibbett D.S."/>
            <person name="Martin F."/>
        </authorList>
    </citation>
    <scope>NUCLEOTIDE SEQUENCE [LARGE SCALE GENOMIC DNA]</scope>
    <source>
        <strain evidence="4">FD-334 SS-4</strain>
    </source>
</reference>
<protein>
    <recommendedName>
        <fullName evidence="2">Fungal-type protein kinase domain-containing protein</fullName>
    </recommendedName>
</protein>
<dbReference type="AlphaFoldDB" id="A0A0D2NZ50"/>
<organism evidence="3 4">
    <name type="scientific">Hypholoma sublateritium (strain FD-334 SS-4)</name>
    <dbReference type="NCBI Taxonomy" id="945553"/>
    <lineage>
        <taxon>Eukaryota</taxon>
        <taxon>Fungi</taxon>
        <taxon>Dikarya</taxon>
        <taxon>Basidiomycota</taxon>
        <taxon>Agaricomycotina</taxon>
        <taxon>Agaricomycetes</taxon>
        <taxon>Agaricomycetidae</taxon>
        <taxon>Agaricales</taxon>
        <taxon>Agaricineae</taxon>
        <taxon>Strophariaceae</taxon>
        <taxon>Hypholoma</taxon>
    </lineage>
</organism>
<accession>A0A0D2NZ50</accession>
<evidence type="ECO:0000256" key="1">
    <source>
        <dbReference type="SAM" id="MobiDB-lite"/>
    </source>
</evidence>
<evidence type="ECO:0000313" key="3">
    <source>
        <dbReference type="EMBL" id="KJA21716.1"/>
    </source>
</evidence>